<name>A0A975BLZ7_9BACT</name>
<dbReference type="EMBL" id="CP061800">
    <property type="protein sequence ID" value="QTA87444.1"/>
    <property type="molecule type" value="Genomic_DNA"/>
</dbReference>
<dbReference type="Proteomes" id="UP000663722">
    <property type="component" value="Chromosome"/>
</dbReference>
<reference evidence="1" key="1">
    <citation type="journal article" date="2021" name="Microb. Physiol.">
        <title>Proteogenomic Insights into the Physiology of Marine, Sulfate-Reducing, Filamentous Desulfonema limicola and Desulfonema magnum.</title>
        <authorList>
            <person name="Schnaars V."/>
            <person name="Wohlbrand L."/>
            <person name="Scheve S."/>
            <person name="Hinrichs C."/>
            <person name="Reinhardt R."/>
            <person name="Rabus R."/>
        </authorList>
    </citation>
    <scope>NUCLEOTIDE SEQUENCE</scope>
    <source>
        <strain evidence="1">4be13</strain>
    </source>
</reference>
<dbReference type="AlphaFoldDB" id="A0A975BLZ7"/>
<dbReference type="KEGG" id="dmm:dnm_034780"/>
<evidence type="ECO:0000313" key="2">
    <source>
        <dbReference type="Proteomes" id="UP000663722"/>
    </source>
</evidence>
<keyword evidence="2" id="KW-1185">Reference proteome</keyword>
<gene>
    <name evidence="1" type="ORF">dnm_034780</name>
</gene>
<accession>A0A975BLZ7</accession>
<protein>
    <submittedName>
        <fullName evidence="1">Uncharacterized protein</fullName>
    </submittedName>
</protein>
<organism evidence="1 2">
    <name type="scientific">Desulfonema magnum</name>
    <dbReference type="NCBI Taxonomy" id="45655"/>
    <lineage>
        <taxon>Bacteria</taxon>
        <taxon>Pseudomonadati</taxon>
        <taxon>Thermodesulfobacteriota</taxon>
        <taxon>Desulfobacteria</taxon>
        <taxon>Desulfobacterales</taxon>
        <taxon>Desulfococcaceae</taxon>
        <taxon>Desulfonema</taxon>
    </lineage>
</organism>
<evidence type="ECO:0000313" key="1">
    <source>
        <dbReference type="EMBL" id="QTA87444.1"/>
    </source>
</evidence>
<proteinExistence type="predicted"/>
<sequence length="45" mass="5596">MAVYISGKRMLTGKDRSKKYEVKPYEYNYFYKINYIRDNILFLYV</sequence>